<sequence>MSNMIDYLLSTPNFFEGRYIKGVESLIFSQLSYLHFEIFEQSLKLADITDEKVIDQLVERTWNEALNRKLITSLAKHPIWRHIQILDNQTQFDANSELQFSATTFKIAPDLYYIAFRGTNSTFVGWKEDFNLSYMNAIPSQTAAVAYVEHIISKYGGTHYLGGHSKGGNLAHYATGFVSEEIANHIKRSDSFDGPGIQVSMYDFPQLQLRKKKLLKFIPENSVIGRIFDFEEKNIVIVKSTAKLIFEHDLYTWLIQDGQFVCVDKASSMSHFVSETIATLNNSLDDATKKECLNSLYTITQTLDGVYMADASSQWKKNIKLLVKGLKEATPSSKESWKQVAKTFGQAGLSHHKTLFIKSKPD</sequence>
<dbReference type="Proteomes" id="UP000071927">
    <property type="component" value="Unassembled WGS sequence"/>
</dbReference>
<organism evidence="1 2">
    <name type="scientific">Streptococcus gallolyticus</name>
    <dbReference type="NCBI Taxonomy" id="315405"/>
    <lineage>
        <taxon>Bacteria</taxon>
        <taxon>Bacillati</taxon>
        <taxon>Bacillota</taxon>
        <taxon>Bacilli</taxon>
        <taxon>Lactobacillales</taxon>
        <taxon>Streptococcaceae</taxon>
        <taxon>Streptococcus</taxon>
    </lineage>
</organism>
<dbReference type="InterPro" id="IPR024499">
    <property type="entry name" value="Mbeg1-like"/>
</dbReference>
<evidence type="ECO:0000313" key="2">
    <source>
        <dbReference type="Proteomes" id="UP000071927"/>
    </source>
</evidence>
<dbReference type="EMBL" id="LQXV01000252">
    <property type="protein sequence ID" value="KXU06480.1"/>
    <property type="molecule type" value="Genomic_DNA"/>
</dbReference>
<dbReference type="InterPro" id="IPR029058">
    <property type="entry name" value="AB_hydrolase_fold"/>
</dbReference>
<comment type="caution">
    <text evidence="1">The sequence shown here is derived from an EMBL/GenBank/DDBJ whole genome shotgun (WGS) entry which is preliminary data.</text>
</comment>
<protein>
    <recommendedName>
        <fullName evidence="3">DUF2974 domain-containing protein</fullName>
    </recommendedName>
</protein>
<dbReference type="SUPFAM" id="SSF53474">
    <property type="entry name" value="alpha/beta-Hydrolases"/>
    <property type="match status" value="1"/>
</dbReference>
<reference evidence="1 2" key="1">
    <citation type="submission" date="2016-01" db="EMBL/GenBank/DDBJ databases">
        <title>Highly variable Streptococcus oralis are common among viridans streptococci isolated from primates.</title>
        <authorList>
            <person name="Denapaite D."/>
            <person name="Rieger M."/>
            <person name="Koendgen S."/>
            <person name="Brueckner R."/>
            <person name="Ochigava I."/>
            <person name="Kappeler P."/>
            <person name="Maetz-Rensing K."/>
            <person name="Leendertz F."/>
            <person name="Hakenbeck R."/>
        </authorList>
    </citation>
    <scope>NUCLEOTIDE SEQUENCE [LARGE SCALE GENOMIC DNA]</scope>
    <source>
        <strain evidence="1 2">DD03</strain>
    </source>
</reference>
<name>A0A139QV59_9STRE</name>
<evidence type="ECO:0000313" key="1">
    <source>
        <dbReference type="EMBL" id="KXU06480.1"/>
    </source>
</evidence>
<dbReference type="Pfam" id="PF11187">
    <property type="entry name" value="Mbeg1-like"/>
    <property type="match status" value="1"/>
</dbReference>
<gene>
    <name evidence="1" type="ORF">SGADD03_01475</name>
</gene>
<dbReference type="PATRIC" id="fig|315405.12.peg.1722"/>
<dbReference type="RefSeq" id="WP_061460060.1">
    <property type="nucleotide sequence ID" value="NZ_KQ970574.1"/>
</dbReference>
<accession>A0A139QV59</accession>
<dbReference type="AlphaFoldDB" id="A0A139QV59"/>
<proteinExistence type="predicted"/>
<evidence type="ECO:0008006" key="3">
    <source>
        <dbReference type="Google" id="ProtNLM"/>
    </source>
</evidence>